<accession>A0A323UAM5</accession>
<keyword evidence="5" id="KW-0804">Transcription</keyword>
<dbReference type="Gene3D" id="3.40.190.10">
    <property type="entry name" value="Periplasmic binding protein-like II"/>
    <property type="match status" value="2"/>
</dbReference>
<comment type="function">
    <text evidence="1">NodD regulates the expression of the nodABCFE genes which encode other nodulation proteins. NodD is also a negative regulator of its own expression. Binds flavonoids as inducers.</text>
</comment>
<evidence type="ECO:0000313" key="8">
    <source>
        <dbReference type="Proteomes" id="UP000248134"/>
    </source>
</evidence>
<dbReference type="SUPFAM" id="SSF46785">
    <property type="entry name" value="Winged helix' DNA-binding domain"/>
    <property type="match status" value="1"/>
</dbReference>
<dbReference type="Pfam" id="PF03466">
    <property type="entry name" value="LysR_substrate"/>
    <property type="match status" value="1"/>
</dbReference>
<evidence type="ECO:0000256" key="4">
    <source>
        <dbReference type="ARBA" id="ARBA00023125"/>
    </source>
</evidence>
<dbReference type="InterPro" id="IPR005119">
    <property type="entry name" value="LysR_subst-bd"/>
</dbReference>
<evidence type="ECO:0000259" key="6">
    <source>
        <dbReference type="PROSITE" id="PS50931"/>
    </source>
</evidence>
<evidence type="ECO:0000313" key="7">
    <source>
        <dbReference type="EMBL" id="PZA09874.1"/>
    </source>
</evidence>
<dbReference type="GO" id="GO:0003700">
    <property type="term" value="F:DNA-binding transcription factor activity"/>
    <property type="evidence" value="ECO:0007669"/>
    <property type="project" value="InterPro"/>
</dbReference>
<dbReference type="PANTHER" id="PTHR30579">
    <property type="entry name" value="TRANSCRIPTIONAL REGULATOR"/>
    <property type="match status" value="1"/>
</dbReference>
<evidence type="ECO:0000256" key="2">
    <source>
        <dbReference type="ARBA" id="ARBA00009437"/>
    </source>
</evidence>
<dbReference type="InterPro" id="IPR036388">
    <property type="entry name" value="WH-like_DNA-bd_sf"/>
</dbReference>
<dbReference type="OrthoDB" id="9789529at2"/>
<protein>
    <submittedName>
        <fullName evidence="7">LysR family transcriptional regulator</fullName>
    </submittedName>
</protein>
<dbReference type="AlphaFoldDB" id="A0A323UAM5"/>
<dbReference type="Proteomes" id="UP000248134">
    <property type="component" value="Unassembled WGS sequence"/>
</dbReference>
<dbReference type="InterPro" id="IPR036390">
    <property type="entry name" value="WH_DNA-bd_sf"/>
</dbReference>
<organism evidence="7 8">
    <name type="scientific">Rhodopseudomonas palustris</name>
    <dbReference type="NCBI Taxonomy" id="1076"/>
    <lineage>
        <taxon>Bacteria</taxon>
        <taxon>Pseudomonadati</taxon>
        <taxon>Pseudomonadota</taxon>
        <taxon>Alphaproteobacteria</taxon>
        <taxon>Hyphomicrobiales</taxon>
        <taxon>Nitrobacteraceae</taxon>
        <taxon>Rhodopseudomonas</taxon>
    </lineage>
</organism>
<dbReference type="SUPFAM" id="SSF53850">
    <property type="entry name" value="Periplasmic binding protein-like II"/>
    <property type="match status" value="1"/>
</dbReference>
<evidence type="ECO:0000256" key="5">
    <source>
        <dbReference type="ARBA" id="ARBA00023163"/>
    </source>
</evidence>
<dbReference type="PANTHER" id="PTHR30579:SF7">
    <property type="entry name" value="HTH-TYPE TRANSCRIPTIONAL REGULATOR LRHA-RELATED"/>
    <property type="match status" value="1"/>
</dbReference>
<dbReference type="InterPro" id="IPR000847">
    <property type="entry name" value="LysR_HTH_N"/>
</dbReference>
<keyword evidence="4" id="KW-0238">DNA-binding</keyword>
<evidence type="ECO:0000256" key="1">
    <source>
        <dbReference type="ARBA" id="ARBA00003502"/>
    </source>
</evidence>
<dbReference type="PRINTS" id="PR00039">
    <property type="entry name" value="HTHLYSR"/>
</dbReference>
<dbReference type="GO" id="GO:0003677">
    <property type="term" value="F:DNA binding"/>
    <property type="evidence" value="ECO:0007669"/>
    <property type="project" value="UniProtKB-KW"/>
</dbReference>
<proteinExistence type="inferred from homology"/>
<dbReference type="Pfam" id="PF00126">
    <property type="entry name" value="HTH_1"/>
    <property type="match status" value="1"/>
</dbReference>
<dbReference type="RefSeq" id="WP_110787980.1">
    <property type="nucleotide sequence ID" value="NZ_QKQS01000026.1"/>
</dbReference>
<evidence type="ECO:0000256" key="3">
    <source>
        <dbReference type="ARBA" id="ARBA00023015"/>
    </source>
</evidence>
<dbReference type="InterPro" id="IPR050176">
    <property type="entry name" value="LTTR"/>
</dbReference>
<dbReference type="PROSITE" id="PS50931">
    <property type="entry name" value="HTH_LYSR"/>
    <property type="match status" value="1"/>
</dbReference>
<dbReference type="FunFam" id="1.10.10.10:FF:000001">
    <property type="entry name" value="LysR family transcriptional regulator"/>
    <property type="match status" value="1"/>
</dbReference>
<gene>
    <name evidence="7" type="ORF">DNX69_21220</name>
</gene>
<dbReference type="Gene3D" id="1.10.10.10">
    <property type="entry name" value="Winged helix-like DNA-binding domain superfamily/Winged helix DNA-binding domain"/>
    <property type="match status" value="1"/>
</dbReference>
<dbReference type="EMBL" id="QKQS01000026">
    <property type="protein sequence ID" value="PZA09874.1"/>
    <property type="molecule type" value="Genomic_DNA"/>
</dbReference>
<feature type="domain" description="HTH lysR-type" evidence="6">
    <location>
        <begin position="8"/>
        <end position="65"/>
    </location>
</feature>
<name>A0A323UAM5_RHOPL</name>
<reference evidence="7 8" key="1">
    <citation type="submission" date="2018-06" db="EMBL/GenBank/DDBJ databases">
        <title>Draft Whole-Genome Sequence of the purple photosynthetic bacterium Rhodospeudomonas palustris XCP.</title>
        <authorList>
            <person name="Rayyan A."/>
            <person name="Meyer T.E."/>
            <person name="Kyndt J.A."/>
        </authorList>
    </citation>
    <scope>NUCLEOTIDE SEQUENCE [LARGE SCALE GENOMIC DNA]</scope>
    <source>
        <strain evidence="7 8">XCP</strain>
    </source>
</reference>
<comment type="caution">
    <text evidence="7">The sequence shown here is derived from an EMBL/GenBank/DDBJ whole genome shotgun (WGS) entry which is preliminary data.</text>
</comment>
<sequence>MPRRLTNLDLDLVRTFVAIAAMGNFTRAAQSLRLQQSTVSLQMQRLEDALGHSLMQRSPQGVRLTAEGEIFLGYARRMLELNDEVVARVVEPQMRGVVRLGTPEDFATRHLPDVLAQFAHAYPAVALEVTCDLTLHLIDKFGKGAFDLALVKRERTNNGGGIRVWREPLVWVTVDRRAIDTGRPLPLVVSPTPCVYRKRAVDALDRARRPWRVAYTCGSLAGSLAAVKAGLGVTVLPKDMVPADLDTIDGAPLPDLKDTEIALLHASDLSPPAQRLSEHIVRCLG</sequence>
<keyword evidence="3" id="KW-0805">Transcription regulation</keyword>
<comment type="similarity">
    <text evidence="2">Belongs to the LysR transcriptional regulatory family.</text>
</comment>